<reference evidence="2 3" key="1">
    <citation type="submission" date="2016-06" db="EMBL/GenBank/DDBJ databases">
        <authorList>
            <person name="Kjaerup R.B."/>
            <person name="Dalgaard T.S."/>
            <person name="Juul-Madsen H.R."/>
        </authorList>
    </citation>
    <scope>NUCLEOTIDE SEQUENCE [LARGE SCALE GENOMIC DNA]</scope>
    <source>
        <strain evidence="2">LMG947</strain>
    </source>
</reference>
<dbReference type="AlphaFoldDB" id="A0A1C3NQ49"/>
<evidence type="ECO:0000313" key="2">
    <source>
        <dbReference type="EMBL" id="SBV52525.1"/>
    </source>
</evidence>
<dbReference type="STRING" id="56449.XBLMG947_3321"/>
<dbReference type="EMBL" id="FLTX01000054">
    <property type="protein sequence ID" value="SBV52525.1"/>
    <property type="molecule type" value="Genomic_DNA"/>
</dbReference>
<feature type="region of interest" description="Disordered" evidence="1">
    <location>
        <begin position="39"/>
        <end position="63"/>
    </location>
</feature>
<dbReference type="Proteomes" id="UP000092503">
    <property type="component" value="Unassembled WGS sequence"/>
</dbReference>
<proteinExistence type="predicted"/>
<evidence type="ECO:0000313" key="3">
    <source>
        <dbReference type="Proteomes" id="UP000092503"/>
    </source>
</evidence>
<feature type="compositionally biased region" description="Polar residues" evidence="1">
    <location>
        <begin position="49"/>
        <end position="63"/>
    </location>
</feature>
<sequence>MVSHRPTRRQAAVITGPPLPFSVSRQTCEHMQVVQPIGLADRPRRRPSSTKPLCNSTVAEAGL</sequence>
<protein>
    <submittedName>
        <fullName evidence="2">Uncharacterized protein</fullName>
    </submittedName>
</protein>
<gene>
    <name evidence="2" type="ORF">XBLMG947_3321</name>
</gene>
<evidence type="ECO:0000256" key="1">
    <source>
        <dbReference type="SAM" id="MobiDB-lite"/>
    </source>
</evidence>
<accession>A0A1C3NQ49</accession>
<name>A0A1C3NQ49_9XANT</name>
<organism evidence="2 3">
    <name type="scientific">Xanthomonas bromi</name>
    <dbReference type="NCBI Taxonomy" id="56449"/>
    <lineage>
        <taxon>Bacteria</taxon>
        <taxon>Pseudomonadati</taxon>
        <taxon>Pseudomonadota</taxon>
        <taxon>Gammaproteobacteria</taxon>
        <taxon>Lysobacterales</taxon>
        <taxon>Lysobacteraceae</taxon>
        <taxon>Xanthomonas</taxon>
    </lineage>
</organism>